<reference evidence="2 3" key="1">
    <citation type="journal article" date="2021" name="Nat. Commun.">
        <title>Genetic determinants of endophytism in the Arabidopsis root mycobiome.</title>
        <authorList>
            <person name="Mesny F."/>
            <person name="Miyauchi S."/>
            <person name="Thiergart T."/>
            <person name="Pickel B."/>
            <person name="Atanasova L."/>
            <person name="Karlsson M."/>
            <person name="Huettel B."/>
            <person name="Barry K.W."/>
            <person name="Haridas S."/>
            <person name="Chen C."/>
            <person name="Bauer D."/>
            <person name="Andreopoulos W."/>
            <person name="Pangilinan J."/>
            <person name="LaButti K."/>
            <person name="Riley R."/>
            <person name="Lipzen A."/>
            <person name="Clum A."/>
            <person name="Drula E."/>
            <person name="Henrissat B."/>
            <person name="Kohler A."/>
            <person name="Grigoriev I.V."/>
            <person name="Martin F.M."/>
            <person name="Hacquard S."/>
        </authorList>
    </citation>
    <scope>NUCLEOTIDE SEQUENCE [LARGE SCALE GENOMIC DNA]</scope>
    <source>
        <strain evidence="2 3">MPI-CAGE-CH-0241</strain>
    </source>
</reference>
<organism evidence="2 3">
    <name type="scientific">Thelonectria olida</name>
    <dbReference type="NCBI Taxonomy" id="1576542"/>
    <lineage>
        <taxon>Eukaryota</taxon>
        <taxon>Fungi</taxon>
        <taxon>Dikarya</taxon>
        <taxon>Ascomycota</taxon>
        <taxon>Pezizomycotina</taxon>
        <taxon>Sordariomycetes</taxon>
        <taxon>Hypocreomycetidae</taxon>
        <taxon>Hypocreales</taxon>
        <taxon>Nectriaceae</taxon>
        <taxon>Thelonectria</taxon>
    </lineage>
</organism>
<evidence type="ECO:0000313" key="2">
    <source>
        <dbReference type="EMBL" id="KAH6892963.1"/>
    </source>
</evidence>
<gene>
    <name evidence="2" type="ORF">B0T10DRAFT_262745</name>
</gene>
<feature type="compositionally biased region" description="Basic and acidic residues" evidence="1">
    <location>
        <begin position="235"/>
        <end position="248"/>
    </location>
</feature>
<feature type="compositionally biased region" description="Polar residues" evidence="1">
    <location>
        <begin position="215"/>
        <end position="234"/>
    </location>
</feature>
<comment type="caution">
    <text evidence="2">The sequence shown here is derived from an EMBL/GenBank/DDBJ whole genome shotgun (WGS) entry which is preliminary data.</text>
</comment>
<dbReference type="AlphaFoldDB" id="A0A9P9AP56"/>
<dbReference type="EMBL" id="JAGPYM010000006">
    <property type="protein sequence ID" value="KAH6892963.1"/>
    <property type="molecule type" value="Genomic_DNA"/>
</dbReference>
<feature type="region of interest" description="Disordered" evidence="1">
    <location>
        <begin position="215"/>
        <end position="248"/>
    </location>
</feature>
<protein>
    <submittedName>
        <fullName evidence="2">Uncharacterized protein</fullName>
    </submittedName>
</protein>
<evidence type="ECO:0000313" key="3">
    <source>
        <dbReference type="Proteomes" id="UP000777438"/>
    </source>
</evidence>
<sequence length="248" mass="27589">MWSVKSGRVGPRTKLDRYVPAYPKYRGSGGPLLALHHSTRSIPDPRRTKNAPDAPPAHQKTRLPWPWAERLLPWLLPLPVPVGNTWYCPPSFPLSKPTHLLPKTHSIPPSFTISLPSLQLSFLISILSSPLLLLLCTCALDELIITNRSLNSCLNNKQHRDTSTHTIFPPHLISRTHTLTHSHNCTATSFDCSALPFAEAHPPVLPIRDISYSSTTHSTPLHQSKQARRSASSDLETHFPAEHAVSHP</sequence>
<name>A0A9P9AP56_9HYPO</name>
<dbReference type="Proteomes" id="UP000777438">
    <property type="component" value="Unassembled WGS sequence"/>
</dbReference>
<proteinExistence type="predicted"/>
<evidence type="ECO:0000256" key="1">
    <source>
        <dbReference type="SAM" id="MobiDB-lite"/>
    </source>
</evidence>
<keyword evidence="3" id="KW-1185">Reference proteome</keyword>
<feature type="region of interest" description="Disordered" evidence="1">
    <location>
        <begin position="36"/>
        <end position="60"/>
    </location>
</feature>
<accession>A0A9P9AP56</accession>